<dbReference type="RefSeq" id="WP_307375171.1">
    <property type="nucleotide sequence ID" value="NZ_JAUSUW010000011.1"/>
</dbReference>
<comment type="caution">
    <text evidence="1">The sequence shown here is derived from an EMBL/GenBank/DDBJ whole genome shotgun (WGS) entry which is preliminary data.</text>
</comment>
<dbReference type="EMBL" id="JAUSUW010000011">
    <property type="protein sequence ID" value="MDQ0422539.1"/>
    <property type="molecule type" value="Genomic_DNA"/>
</dbReference>
<dbReference type="Proteomes" id="UP001238496">
    <property type="component" value="Unassembled WGS sequence"/>
</dbReference>
<proteinExistence type="predicted"/>
<gene>
    <name evidence="1" type="ORF">J2045_003587</name>
</gene>
<dbReference type="SUPFAM" id="SSF55729">
    <property type="entry name" value="Acyl-CoA N-acyltransferases (Nat)"/>
    <property type="match status" value="1"/>
</dbReference>
<accession>A0ABU0GB06</accession>
<name>A0ABU0GB06_9HYPH</name>
<dbReference type="InterPro" id="IPR016181">
    <property type="entry name" value="Acyl_CoA_acyltransferase"/>
</dbReference>
<organism evidence="1 2">
    <name type="scientific">Peteryoungia aggregata LMG 23059</name>
    <dbReference type="NCBI Taxonomy" id="1368425"/>
    <lineage>
        <taxon>Bacteria</taxon>
        <taxon>Pseudomonadati</taxon>
        <taxon>Pseudomonadota</taxon>
        <taxon>Alphaproteobacteria</taxon>
        <taxon>Hyphomicrobiales</taxon>
        <taxon>Rhizobiaceae</taxon>
        <taxon>Peteryoungia</taxon>
    </lineage>
</organism>
<dbReference type="Gene3D" id="3.40.630.30">
    <property type="match status" value="1"/>
</dbReference>
<sequence>MTALGTRLTQERLRLARASATVSRLVLATSQHTAGFYRQHGFTVSKITPGGFGPGLDRYDMTLQVA</sequence>
<keyword evidence="2" id="KW-1185">Reference proteome</keyword>
<reference evidence="1 2" key="1">
    <citation type="submission" date="2023-07" db="EMBL/GenBank/DDBJ databases">
        <title>Genomic Encyclopedia of Type Strains, Phase IV (KMG-IV): sequencing the most valuable type-strain genomes for metagenomic binning, comparative biology and taxonomic classification.</title>
        <authorList>
            <person name="Goeker M."/>
        </authorList>
    </citation>
    <scope>NUCLEOTIDE SEQUENCE [LARGE SCALE GENOMIC DNA]</scope>
    <source>
        <strain evidence="1 2">DSM 1111</strain>
    </source>
</reference>
<protein>
    <submittedName>
        <fullName evidence="1">GNAT family N-acyltransferase</fullName>
    </submittedName>
</protein>
<evidence type="ECO:0000313" key="2">
    <source>
        <dbReference type="Proteomes" id="UP001238496"/>
    </source>
</evidence>
<evidence type="ECO:0000313" key="1">
    <source>
        <dbReference type="EMBL" id="MDQ0422539.1"/>
    </source>
</evidence>